<dbReference type="EMBL" id="BMXL01000051">
    <property type="protein sequence ID" value="GHD37567.1"/>
    <property type="molecule type" value="Genomic_DNA"/>
</dbReference>
<evidence type="ECO:0000313" key="2">
    <source>
        <dbReference type="EMBL" id="GHD37567.1"/>
    </source>
</evidence>
<name>A0A918XLJ3_9ACTN</name>
<sequence>MLDIRTAEFLDAVSDALAVPPGPHPVADFLLVRGLRRRSEAVRQALALVQRDGGVEEALELLDRVLSESAVPGRVSGCELIDPGPRPVGVPQQGAGPGFGLGFGADQG</sequence>
<reference evidence="2 3" key="1">
    <citation type="journal article" date="2014" name="Int. J. Syst. Evol. Microbiol.">
        <title>Complete genome sequence of Corynebacterium casei LMG S-19264T (=DSM 44701T), isolated from a smear-ripened cheese.</title>
        <authorList>
            <consortium name="US DOE Joint Genome Institute (JGI-PGF)"/>
            <person name="Walter F."/>
            <person name="Albersmeier A."/>
            <person name="Kalinowski J."/>
            <person name="Ruckert C."/>
        </authorList>
    </citation>
    <scope>NUCLEOTIDE SEQUENCE [LARGE SCALE GENOMIC DNA]</scope>
    <source>
        <strain evidence="2 3">KCTC 19473</strain>
    </source>
</reference>
<accession>A0A918XLJ3</accession>
<comment type="caution">
    <text evidence="2">The sequence shown here is derived from an EMBL/GenBank/DDBJ whole genome shotgun (WGS) entry which is preliminary data.</text>
</comment>
<keyword evidence="3" id="KW-1185">Reference proteome</keyword>
<feature type="compositionally biased region" description="Gly residues" evidence="1">
    <location>
        <begin position="95"/>
        <end position="108"/>
    </location>
</feature>
<gene>
    <name evidence="2" type="ORF">GCM10007147_45670</name>
</gene>
<dbReference type="RefSeq" id="WP_193518742.1">
    <property type="nucleotide sequence ID" value="NZ_BMXL01000051.1"/>
</dbReference>
<protein>
    <submittedName>
        <fullName evidence="2">Uncharacterized protein</fullName>
    </submittedName>
</protein>
<dbReference type="Proteomes" id="UP000654947">
    <property type="component" value="Unassembled WGS sequence"/>
</dbReference>
<organism evidence="2 3">
    <name type="scientific">Nocardiopsis kunsanensis</name>
    <dbReference type="NCBI Taxonomy" id="141693"/>
    <lineage>
        <taxon>Bacteria</taxon>
        <taxon>Bacillati</taxon>
        <taxon>Actinomycetota</taxon>
        <taxon>Actinomycetes</taxon>
        <taxon>Streptosporangiales</taxon>
        <taxon>Nocardiopsidaceae</taxon>
        <taxon>Nocardiopsis</taxon>
    </lineage>
</organism>
<evidence type="ECO:0000313" key="3">
    <source>
        <dbReference type="Proteomes" id="UP000654947"/>
    </source>
</evidence>
<proteinExistence type="predicted"/>
<feature type="region of interest" description="Disordered" evidence="1">
    <location>
        <begin position="82"/>
        <end position="108"/>
    </location>
</feature>
<dbReference type="AlphaFoldDB" id="A0A918XLJ3"/>
<evidence type="ECO:0000256" key="1">
    <source>
        <dbReference type="SAM" id="MobiDB-lite"/>
    </source>
</evidence>